<dbReference type="EMBL" id="AZBU02000003">
    <property type="protein sequence ID" value="TKR88744.1"/>
    <property type="molecule type" value="Genomic_DNA"/>
</dbReference>
<feature type="signal peptide" evidence="1">
    <location>
        <begin position="1"/>
        <end position="20"/>
    </location>
</feature>
<name>A0A4U5NZK3_STECR</name>
<organism evidence="2 3">
    <name type="scientific">Steinernema carpocapsae</name>
    <name type="common">Entomopathogenic nematode</name>
    <dbReference type="NCBI Taxonomy" id="34508"/>
    <lineage>
        <taxon>Eukaryota</taxon>
        <taxon>Metazoa</taxon>
        <taxon>Ecdysozoa</taxon>
        <taxon>Nematoda</taxon>
        <taxon>Chromadorea</taxon>
        <taxon>Rhabditida</taxon>
        <taxon>Tylenchina</taxon>
        <taxon>Panagrolaimomorpha</taxon>
        <taxon>Strongyloidoidea</taxon>
        <taxon>Steinernematidae</taxon>
        <taxon>Steinernema</taxon>
    </lineage>
</organism>
<evidence type="ECO:0000313" key="3">
    <source>
        <dbReference type="Proteomes" id="UP000298663"/>
    </source>
</evidence>
<gene>
    <name evidence="2" type="ORF">L596_012942</name>
</gene>
<reference evidence="2 3" key="1">
    <citation type="journal article" date="2015" name="Genome Biol.">
        <title>Comparative genomics of Steinernema reveals deeply conserved gene regulatory networks.</title>
        <authorList>
            <person name="Dillman A.R."/>
            <person name="Macchietto M."/>
            <person name="Porter C.F."/>
            <person name="Rogers A."/>
            <person name="Williams B."/>
            <person name="Antoshechkin I."/>
            <person name="Lee M.M."/>
            <person name="Goodwin Z."/>
            <person name="Lu X."/>
            <person name="Lewis E.E."/>
            <person name="Goodrich-Blair H."/>
            <person name="Stock S.P."/>
            <person name="Adams B.J."/>
            <person name="Sternberg P.W."/>
            <person name="Mortazavi A."/>
        </authorList>
    </citation>
    <scope>NUCLEOTIDE SEQUENCE [LARGE SCALE GENOMIC DNA]</scope>
    <source>
        <strain evidence="2 3">ALL</strain>
    </source>
</reference>
<comment type="caution">
    <text evidence="2">The sequence shown here is derived from an EMBL/GenBank/DDBJ whole genome shotgun (WGS) entry which is preliminary data.</text>
</comment>
<dbReference type="AlphaFoldDB" id="A0A4U5NZK3"/>
<accession>A0A4U5NZK3</accession>
<evidence type="ECO:0008006" key="4">
    <source>
        <dbReference type="Google" id="ProtNLM"/>
    </source>
</evidence>
<evidence type="ECO:0000256" key="1">
    <source>
        <dbReference type="SAM" id="SignalP"/>
    </source>
</evidence>
<sequence length="118" mass="12804">MRFVTLVLFSALATTSTVNAQILCFETDSKTGNETISSCVSGWCIKADFNGTIVKMCDDGDNTIDCWAFGNTCKHRELSDLQATYCCCDGNLCNQAFSSLKEGSMIVILIAMVSSHYG</sequence>
<evidence type="ECO:0000313" key="2">
    <source>
        <dbReference type="EMBL" id="TKR88744.1"/>
    </source>
</evidence>
<feature type="chain" id="PRO_5020655292" description="Activin types I and II receptor domain-containing protein" evidence="1">
    <location>
        <begin position="21"/>
        <end position="118"/>
    </location>
</feature>
<keyword evidence="3" id="KW-1185">Reference proteome</keyword>
<reference evidence="2 3" key="2">
    <citation type="journal article" date="2019" name="G3 (Bethesda)">
        <title>Hybrid Assembly of the Genome of the Entomopathogenic Nematode Steinernema carpocapsae Identifies the X-Chromosome.</title>
        <authorList>
            <person name="Serra L."/>
            <person name="Macchietto M."/>
            <person name="Macias-Munoz A."/>
            <person name="McGill C.J."/>
            <person name="Rodriguez I.M."/>
            <person name="Rodriguez B."/>
            <person name="Murad R."/>
            <person name="Mortazavi A."/>
        </authorList>
    </citation>
    <scope>NUCLEOTIDE SEQUENCE [LARGE SCALE GENOMIC DNA]</scope>
    <source>
        <strain evidence="2 3">ALL</strain>
    </source>
</reference>
<keyword evidence="1" id="KW-0732">Signal</keyword>
<proteinExistence type="predicted"/>
<dbReference type="Proteomes" id="UP000298663">
    <property type="component" value="Unassembled WGS sequence"/>
</dbReference>
<protein>
    <recommendedName>
        <fullName evidence="4">Activin types I and II receptor domain-containing protein</fullName>
    </recommendedName>
</protein>